<reference evidence="5" key="1">
    <citation type="submission" date="2020-06" db="EMBL/GenBank/DDBJ databases">
        <authorList>
            <person name="Li T."/>
            <person name="Hu X."/>
            <person name="Zhang T."/>
            <person name="Song X."/>
            <person name="Zhang H."/>
            <person name="Dai N."/>
            <person name="Sheng W."/>
            <person name="Hou X."/>
            <person name="Wei L."/>
        </authorList>
    </citation>
    <scope>NUCLEOTIDE SEQUENCE</scope>
    <source>
        <strain evidence="5">G02</strain>
        <tissue evidence="5">Leaf</tissue>
    </source>
</reference>
<feature type="signal peptide" evidence="3">
    <location>
        <begin position="1"/>
        <end position="19"/>
    </location>
</feature>
<dbReference type="Gene3D" id="3.30.430.20">
    <property type="entry name" value="Gnk2 domain, C-X8-C-X2-C motif"/>
    <property type="match status" value="1"/>
</dbReference>
<dbReference type="EMBL" id="JACGWJ010000029">
    <property type="protein sequence ID" value="KAL0303942.1"/>
    <property type="molecule type" value="Genomic_DNA"/>
</dbReference>
<organism evidence="5">
    <name type="scientific">Sesamum radiatum</name>
    <name type="common">Black benniseed</name>
    <dbReference type="NCBI Taxonomy" id="300843"/>
    <lineage>
        <taxon>Eukaryota</taxon>
        <taxon>Viridiplantae</taxon>
        <taxon>Streptophyta</taxon>
        <taxon>Embryophyta</taxon>
        <taxon>Tracheophyta</taxon>
        <taxon>Spermatophyta</taxon>
        <taxon>Magnoliopsida</taxon>
        <taxon>eudicotyledons</taxon>
        <taxon>Gunneridae</taxon>
        <taxon>Pentapetalae</taxon>
        <taxon>asterids</taxon>
        <taxon>lamiids</taxon>
        <taxon>Lamiales</taxon>
        <taxon>Pedaliaceae</taxon>
        <taxon>Sesamum</taxon>
    </lineage>
</organism>
<evidence type="ECO:0000256" key="1">
    <source>
        <dbReference type="ARBA" id="ARBA00022729"/>
    </source>
</evidence>
<dbReference type="PANTHER" id="PTHR32099:SF51">
    <property type="entry name" value="CYSTEINE-RICH RECEPTOR-LIKE PROTEIN KINASE 25 ISOFORM X1"/>
    <property type="match status" value="1"/>
</dbReference>
<protein>
    <submittedName>
        <fullName evidence="5">Cysteine-rich repeat secretory protein 1</fullName>
    </submittedName>
</protein>
<dbReference type="CDD" id="cd23509">
    <property type="entry name" value="Gnk2-like"/>
    <property type="match status" value="1"/>
</dbReference>
<dbReference type="InterPro" id="IPR038408">
    <property type="entry name" value="GNK2_sf"/>
</dbReference>
<gene>
    <name evidence="5" type="ORF">Sradi_6262300</name>
</gene>
<evidence type="ECO:0000313" key="5">
    <source>
        <dbReference type="EMBL" id="KAL0303942.1"/>
    </source>
</evidence>
<keyword evidence="2" id="KW-0677">Repeat</keyword>
<feature type="domain" description="Gnk2-homologous" evidence="4">
    <location>
        <begin position="17"/>
        <end position="119"/>
    </location>
</feature>
<sequence length="146" mass="15809">MLLSLIFLILGNLSAFVQSQSVCLNNGNYTSNSTYKANLDTVLSSLPTNVDSNGFYNASFGQNPDRANAIVLCRGDIQLDECRGCVRDAAAALLGSCPNQKQAVNWQERCTLRYSNETLVGTLATMPGIIGGIQRTLRVLTSSRRT</sequence>
<evidence type="ECO:0000256" key="3">
    <source>
        <dbReference type="SAM" id="SignalP"/>
    </source>
</evidence>
<reference evidence="5" key="2">
    <citation type="journal article" date="2024" name="Plant">
        <title>Genomic evolution and insights into agronomic trait innovations of Sesamum species.</title>
        <authorList>
            <person name="Miao H."/>
            <person name="Wang L."/>
            <person name="Qu L."/>
            <person name="Liu H."/>
            <person name="Sun Y."/>
            <person name="Le M."/>
            <person name="Wang Q."/>
            <person name="Wei S."/>
            <person name="Zheng Y."/>
            <person name="Lin W."/>
            <person name="Duan Y."/>
            <person name="Cao H."/>
            <person name="Xiong S."/>
            <person name="Wang X."/>
            <person name="Wei L."/>
            <person name="Li C."/>
            <person name="Ma Q."/>
            <person name="Ju M."/>
            <person name="Zhao R."/>
            <person name="Li G."/>
            <person name="Mu C."/>
            <person name="Tian Q."/>
            <person name="Mei H."/>
            <person name="Zhang T."/>
            <person name="Gao T."/>
            <person name="Zhang H."/>
        </authorList>
    </citation>
    <scope>NUCLEOTIDE SEQUENCE</scope>
    <source>
        <strain evidence="5">G02</strain>
    </source>
</reference>
<evidence type="ECO:0000259" key="4">
    <source>
        <dbReference type="PROSITE" id="PS51473"/>
    </source>
</evidence>
<feature type="chain" id="PRO_5043822706" evidence="3">
    <location>
        <begin position="20"/>
        <end position="146"/>
    </location>
</feature>
<name>A0AAW2KBX3_SESRA</name>
<keyword evidence="1 3" id="KW-0732">Signal</keyword>
<accession>A0AAW2KBX3</accession>
<dbReference type="Pfam" id="PF01657">
    <property type="entry name" value="Stress-antifung"/>
    <property type="match status" value="1"/>
</dbReference>
<proteinExistence type="predicted"/>
<dbReference type="PROSITE" id="PS51473">
    <property type="entry name" value="GNK2"/>
    <property type="match status" value="1"/>
</dbReference>
<dbReference type="AlphaFoldDB" id="A0AAW2KBX3"/>
<dbReference type="PANTHER" id="PTHR32099">
    <property type="entry name" value="CYSTEINE-RICH REPEAT SECRETORY PROTEIN"/>
    <property type="match status" value="1"/>
</dbReference>
<dbReference type="FunFam" id="3.30.430.20:FF:000003">
    <property type="entry name" value="Cysteine-rich RLK (RECEPTOR-like protein kinase) 10"/>
    <property type="match status" value="1"/>
</dbReference>
<comment type="caution">
    <text evidence="5">The sequence shown here is derived from an EMBL/GenBank/DDBJ whole genome shotgun (WGS) entry which is preliminary data.</text>
</comment>
<dbReference type="InterPro" id="IPR002902">
    <property type="entry name" value="GNK2"/>
</dbReference>
<evidence type="ECO:0000256" key="2">
    <source>
        <dbReference type="ARBA" id="ARBA00022737"/>
    </source>
</evidence>